<dbReference type="RefSeq" id="WP_093093882.1">
    <property type="nucleotide sequence ID" value="NZ_FOTQ01000003.1"/>
</dbReference>
<dbReference type="STRING" id="254406.SAMN04488042_10350"/>
<evidence type="ECO:0000256" key="1">
    <source>
        <dbReference type="ARBA" id="ARBA00010574"/>
    </source>
</evidence>
<protein>
    <recommendedName>
        <fullName evidence="2">Ribosomal silencing factor RsfS</fullName>
    </recommendedName>
</protein>
<dbReference type="PANTHER" id="PTHR21043:SF0">
    <property type="entry name" value="MITOCHONDRIAL ASSEMBLY OF RIBOSOMAL LARGE SUBUNIT PROTEIN 1"/>
    <property type="match status" value="1"/>
</dbReference>
<dbReference type="OrthoDB" id="9793681at2"/>
<evidence type="ECO:0000313" key="4">
    <source>
        <dbReference type="Proteomes" id="UP000199144"/>
    </source>
</evidence>
<dbReference type="PANTHER" id="PTHR21043">
    <property type="entry name" value="IOJAP SUPERFAMILY ORTHOLOG"/>
    <property type="match status" value="1"/>
</dbReference>
<evidence type="ECO:0000256" key="2">
    <source>
        <dbReference type="HAMAP-Rule" id="MF_01477"/>
    </source>
</evidence>
<keyword evidence="2" id="KW-0678">Repressor</keyword>
<comment type="subcellular location">
    <subcellularLocation>
        <location evidence="2">Cytoplasm</location>
    </subcellularLocation>
</comment>
<dbReference type="Gene3D" id="3.30.460.10">
    <property type="entry name" value="Beta Polymerase, domain 2"/>
    <property type="match status" value="1"/>
</dbReference>
<organism evidence="3 4">
    <name type="scientific">Shimia aestuarii</name>
    <dbReference type="NCBI Taxonomy" id="254406"/>
    <lineage>
        <taxon>Bacteria</taxon>
        <taxon>Pseudomonadati</taxon>
        <taxon>Pseudomonadota</taxon>
        <taxon>Alphaproteobacteria</taxon>
        <taxon>Rhodobacterales</taxon>
        <taxon>Roseobacteraceae</taxon>
    </lineage>
</organism>
<dbReference type="Proteomes" id="UP000199144">
    <property type="component" value="Unassembled WGS sequence"/>
</dbReference>
<dbReference type="InterPro" id="IPR043519">
    <property type="entry name" value="NT_sf"/>
</dbReference>
<proteinExistence type="inferred from homology"/>
<comment type="function">
    <text evidence="2">Functions as a ribosomal silencing factor. Interacts with ribosomal protein uL14 (rplN), blocking formation of intersubunit bridge B8. Prevents association of the 30S and 50S ribosomal subunits and the formation of functional ribosomes, thus repressing translation.</text>
</comment>
<gene>
    <name evidence="2" type="primary">rsfS</name>
    <name evidence="3" type="ORF">SAMN04488042_10350</name>
</gene>
<dbReference type="InterPro" id="IPR004394">
    <property type="entry name" value="Iojap/RsfS/C7orf30"/>
</dbReference>
<keyword evidence="2" id="KW-0963">Cytoplasm</keyword>
<dbReference type="GO" id="GO:0043023">
    <property type="term" value="F:ribosomal large subunit binding"/>
    <property type="evidence" value="ECO:0007669"/>
    <property type="project" value="TreeGrafter"/>
</dbReference>
<reference evidence="3 4" key="1">
    <citation type="submission" date="2016-10" db="EMBL/GenBank/DDBJ databases">
        <authorList>
            <person name="de Groot N.N."/>
        </authorList>
    </citation>
    <scope>NUCLEOTIDE SEQUENCE [LARGE SCALE GENOMIC DNA]</scope>
    <source>
        <strain evidence="3 4">DSM 15283</strain>
    </source>
</reference>
<dbReference type="NCBIfam" id="TIGR00090">
    <property type="entry name" value="rsfS_iojap_ybeB"/>
    <property type="match status" value="1"/>
</dbReference>
<evidence type="ECO:0000313" key="3">
    <source>
        <dbReference type="EMBL" id="SFM01891.1"/>
    </source>
</evidence>
<dbReference type="GO" id="GO:0017148">
    <property type="term" value="P:negative regulation of translation"/>
    <property type="evidence" value="ECO:0007669"/>
    <property type="project" value="UniProtKB-UniRule"/>
</dbReference>
<dbReference type="HAMAP" id="MF_01477">
    <property type="entry name" value="Iojap_RsfS"/>
    <property type="match status" value="1"/>
</dbReference>
<name>A0A1I4MF83_9RHOB</name>
<dbReference type="SUPFAM" id="SSF81301">
    <property type="entry name" value="Nucleotidyltransferase"/>
    <property type="match status" value="1"/>
</dbReference>
<sequence>MTTAQSDTTSEQLLARILTSLEEDKAEDIVQIDLRGKSSIGDYMVVCSGRSSRQVAAISEKLVERLKAEFGRGAKVEGKETGDWVLIDTGDVIVHVFRPEVREFYQLEKMWLPAGTA</sequence>
<keyword evidence="4" id="KW-1185">Reference proteome</keyword>
<keyword evidence="2" id="KW-0810">Translation regulation</keyword>
<dbReference type="Pfam" id="PF02410">
    <property type="entry name" value="RsfS"/>
    <property type="match status" value="1"/>
</dbReference>
<accession>A0A1I4MF83</accession>
<comment type="similarity">
    <text evidence="1 2">Belongs to the Iojap/RsfS family.</text>
</comment>
<comment type="subunit">
    <text evidence="2">Interacts with ribosomal protein uL14 (rplN).</text>
</comment>
<dbReference type="GO" id="GO:0005737">
    <property type="term" value="C:cytoplasm"/>
    <property type="evidence" value="ECO:0007669"/>
    <property type="project" value="UniProtKB-SubCell"/>
</dbReference>
<dbReference type="GO" id="GO:0042256">
    <property type="term" value="P:cytosolic ribosome assembly"/>
    <property type="evidence" value="ECO:0007669"/>
    <property type="project" value="UniProtKB-UniRule"/>
</dbReference>
<dbReference type="GO" id="GO:0090071">
    <property type="term" value="P:negative regulation of ribosome biogenesis"/>
    <property type="evidence" value="ECO:0007669"/>
    <property type="project" value="UniProtKB-UniRule"/>
</dbReference>
<dbReference type="EMBL" id="FOTQ01000003">
    <property type="protein sequence ID" value="SFM01891.1"/>
    <property type="molecule type" value="Genomic_DNA"/>
</dbReference>
<dbReference type="AlphaFoldDB" id="A0A1I4MF83"/>